<dbReference type="PATRIC" id="fig|1310613.3.peg.3530"/>
<reference evidence="1 2" key="1">
    <citation type="submission" date="2014-02" db="EMBL/GenBank/DDBJ databases">
        <title>Comparative genomics and transcriptomics to identify genetic mechanisms underlying the emergence of carbapenem resistant Acinetobacter baumannii (CRAb).</title>
        <authorList>
            <person name="Harris A.D."/>
            <person name="Johnson K.J."/>
            <person name="George J."/>
            <person name="Shefchek K."/>
            <person name="Daugherty S.C."/>
            <person name="Parankush S."/>
            <person name="Sadzewicz L."/>
            <person name="Tallon L."/>
            <person name="Sengamalay N."/>
            <person name="Hazen T.H."/>
            <person name="Rasko D.A."/>
        </authorList>
    </citation>
    <scope>NUCLEOTIDE SEQUENCE [LARGE SCALE GENOMIC DNA]</scope>
    <source>
        <strain evidence="1 2">1295743</strain>
    </source>
</reference>
<name>A0A009IJ99_ACIB9</name>
<evidence type="ECO:0000313" key="2">
    <source>
        <dbReference type="Proteomes" id="UP000020595"/>
    </source>
</evidence>
<accession>A0A009IJ99</accession>
<proteinExistence type="predicted"/>
<dbReference type="Proteomes" id="UP000020595">
    <property type="component" value="Unassembled WGS sequence"/>
</dbReference>
<dbReference type="EMBL" id="JEWH01000069">
    <property type="protein sequence ID" value="EXB03878.1"/>
    <property type="molecule type" value="Genomic_DNA"/>
</dbReference>
<dbReference type="AlphaFoldDB" id="A0A009IJ99"/>
<evidence type="ECO:0000313" key="1">
    <source>
        <dbReference type="EMBL" id="EXB03878.1"/>
    </source>
</evidence>
<organism evidence="1 2">
    <name type="scientific">Acinetobacter baumannii (strain 1295743)</name>
    <dbReference type="NCBI Taxonomy" id="1310613"/>
    <lineage>
        <taxon>Bacteria</taxon>
        <taxon>Pseudomonadati</taxon>
        <taxon>Pseudomonadota</taxon>
        <taxon>Gammaproteobacteria</taxon>
        <taxon>Moraxellales</taxon>
        <taxon>Moraxellaceae</taxon>
        <taxon>Acinetobacter</taxon>
        <taxon>Acinetobacter calcoaceticus/baumannii complex</taxon>
    </lineage>
</organism>
<dbReference type="RefSeq" id="WP_032051738.1">
    <property type="nucleotide sequence ID" value="NZ_JEWH01000069.1"/>
</dbReference>
<sequence>MPSSQLQEQILIVNALEKFIFEKIRSTPFLGSHKSILMASNEEDLRKAIYTLHDEGLFRESEEDKIKRLCKDLVKAYFPDKNGNYEVEKLDCEYLPKHYDEIIQAIRSFHCTVEARNHDEIERLYHTLLRDYSTHRDCYNLKDIPESLQQTIHQIQNSFLSQEADKIKEKAYIDFVKGFINKYQDSHEHLWDELKFSKQDKKTLRELALLLNKLKGPFKNKFEERQLKSQIRPKVKTQQILLERLTEYLNIRAELYVRTTIKKMYSRKEKMYKKQNVNIDILLRTQLNKYQTQILNRSQRVKVIAKIGTKFTPALKSKLETKMKAKKKEHKKCLREEKKKTIQQLKFKKQLHKHIVKNLTNPLSKTETTYDLSLFTPTTSIHDTAPLNELKTKIGRNKSAKKQRGFKSQIYPVSPVKRNFIGDTNRILKENKELYESLRDLLNYTIHTK</sequence>
<protein>
    <submittedName>
        <fullName evidence="1">Uncharacterized protein</fullName>
    </submittedName>
</protein>
<gene>
    <name evidence="1" type="ORF">J512_3689</name>
</gene>
<comment type="caution">
    <text evidence="1">The sequence shown here is derived from an EMBL/GenBank/DDBJ whole genome shotgun (WGS) entry which is preliminary data.</text>
</comment>